<organism evidence="1">
    <name type="scientific">viral metagenome</name>
    <dbReference type="NCBI Taxonomy" id="1070528"/>
    <lineage>
        <taxon>unclassified sequences</taxon>
        <taxon>metagenomes</taxon>
        <taxon>organismal metagenomes</taxon>
    </lineage>
</organism>
<sequence length="365" mass="42390">MTYVPPEIRSLIYSFGVIPQSPSDEQVDYMIDYITNRSKYRCNISLQSKYNEIPRSDLLRILEKYDPPVSMSYETKESIRRDVSINTFDRDRELIDRLSPLDYNNYCILPDNGTTRSDPLIRDRIADEQQGYLIVALTDKAEYIPDWTISSYINLRRSSPLIEYINSVKRPIRYIYSSIMDQSHVASTSEELRSLQPNIISKIYQQVRIRSDLIEALQSFQDRSVHGFKINGRLSELIWTEEEILEDINECHTLITKIKPGRTNEINMMTMGDIGMHLLFKAIGYRYCISFSGPITQSIQYLINTHTRGEDCDNHVSISAELDDPSDSDPMIWYNVIIRTTDQSMIDTVEAYIYCTSIMPVVFPD</sequence>
<accession>A0A6C0BKV5</accession>
<proteinExistence type="predicted"/>
<dbReference type="AlphaFoldDB" id="A0A6C0BKV5"/>
<evidence type="ECO:0000313" key="1">
    <source>
        <dbReference type="EMBL" id="QHS93007.1"/>
    </source>
</evidence>
<protein>
    <submittedName>
        <fullName evidence="1">Uncharacterized protein</fullName>
    </submittedName>
</protein>
<reference evidence="1" key="1">
    <citation type="journal article" date="2020" name="Nature">
        <title>Giant virus diversity and host interactions through global metagenomics.</title>
        <authorList>
            <person name="Schulz F."/>
            <person name="Roux S."/>
            <person name="Paez-Espino D."/>
            <person name="Jungbluth S."/>
            <person name="Walsh D.A."/>
            <person name="Denef V.J."/>
            <person name="McMahon K.D."/>
            <person name="Konstantinidis K.T."/>
            <person name="Eloe-Fadrosh E.A."/>
            <person name="Kyrpides N.C."/>
            <person name="Woyke T."/>
        </authorList>
    </citation>
    <scope>NUCLEOTIDE SEQUENCE</scope>
    <source>
        <strain evidence="1">GVMAG-M-3300017651-5</strain>
    </source>
</reference>
<dbReference type="EMBL" id="MN739194">
    <property type="protein sequence ID" value="QHS93007.1"/>
    <property type="molecule type" value="Genomic_DNA"/>
</dbReference>
<name>A0A6C0BKV5_9ZZZZ</name>